<evidence type="ECO:0000313" key="3">
    <source>
        <dbReference type="Ensembl" id="ENSSSCP00015009131.1"/>
    </source>
</evidence>
<comment type="similarity">
    <text evidence="1">Belongs to the PPDPF family.</text>
</comment>
<dbReference type="GO" id="GO:0030154">
    <property type="term" value="P:cell differentiation"/>
    <property type="evidence" value="ECO:0007669"/>
    <property type="project" value="InterPro"/>
</dbReference>
<proteinExistence type="inferred from homology"/>
<feature type="region of interest" description="Disordered" evidence="2">
    <location>
        <begin position="181"/>
        <end position="201"/>
    </location>
</feature>
<feature type="region of interest" description="Disordered" evidence="2">
    <location>
        <begin position="1"/>
        <end position="52"/>
    </location>
</feature>
<protein>
    <submittedName>
        <fullName evidence="3">Uncharacterized protein</fullName>
    </submittedName>
</protein>
<evidence type="ECO:0000313" key="4">
    <source>
        <dbReference type="Proteomes" id="UP000694726"/>
    </source>
</evidence>
<dbReference type="AlphaFoldDB" id="A0A8D0MZ10"/>
<dbReference type="PANTHER" id="PTHR14572">
    <property type="entry name" value="PANCREATIC PROGENITOR CELL DIFFERENTIATION AND PROLIFERATION FACTOR"/>
    <property type="match status" value="1"/>
</dbReference>
<dbReference type="Proteomes" id="UP000694726">
    <property type="component" value="Unplaced"/>
</dbReference>
<evidence type="ECO:0000256" key="2">
    <source>
        <dbReference type="SAM" id="MobiDB-lite"/>
    </source>
</evidence>
<reference evidence="3" key="1">
    <citation type="submission" date="2025-08" db="UniProtKB">
        <authorList>
            <consortium name="Ensembl"/>
        </authorList>
    </citation>
    <scope>IDENTIFICATION</scope>
</reference>
<evidence type="ECO:0000256" key="1">
    <source>
        <dbReference type="ARBA" id="ARBA00006609"/>
    </source>
</evidence>
<feature type="compositionally biased region" description="Polar residues" evidence="2">
    <location>
        <begin position="40"/>
        <end position="52"/>
    </location>
</feature>
<name>A0A8D0MZ10_PIG</name>
<organism evidence="3 4">
    <name type="scientific">Sus scrofa</name>
    <name type="common">Pig</name>
    <dbReference type="NCBI Taxonomy" id="9823"/>
    <lineage>
        <taxon>Eukaryota</taxon>
        <taxon>Metazoa</taxon>
        <taxon>Chordata</taxon>
        <taxon>Craniata</taxon>
        <taxon>Vertebrata</taxon>
        <taxon>Euteleostomi</taxon>
        <taxon>Mammalia</taxon>
        <taxon>Eutheria</taxon>
        <taxon>Laurasiatheria</taxon>
        <taxon>Artiodactyla</taxon>
        <taxon>Suina</taxon>
        <taxon>Suidae</taxon>
        <taxon>Sus</taxon>
    </lineage>
</organism>
<sequence>VVERPSAVSRADGVPWPRVSGPAVGDRAPRPARGRRRDSQQPTSKSRAAIPSSGSFVATHDHYRCRLGATCSNSSCRPAQCPGEAIPRPPVSAVLLPFVPGDCRGSGLQQPDLTLLLSGLPKADPGHWWASFFFGKPTLPLLAMVLESPRLSESAGASPTGSPATWLRKWWGSSNLAASRAHPTAGLRPERPPPAATPSCQASFQGAGLIRAPPLHSPS</sequence>
<dbReference type="PRINTS" id="PR02071">
    <property type="entry name" value="PPDPFACTOR"/>
</dbReference>
<dbReference type="Pfam" id="PF15060">
    <property type="entry name" value="PPDFL"/>
    <property type="match status" value="2"/>
</dbReference>
<dbReference type="InterPro" id="IPR026754">
    <property type="entry name" value="PPDPF"/>
</dbReference>
<dbReference type="Ensembl" id="ENSSSCT00015023455.1">
    <property type="protein sequence ID" value="ENSSSCP00015009131.1"/>
    <property type="gene ID" value="ENSSSCG00015017804.1"/>
</dbReference>
<accession>A0A8D0MZ10</accession>